<gene>
    <name evidence="2" type="ORF">A3770_02p16910</name>
</gene>
<dbReference type="STRING" id="1764295.A0A5B8MFD5"/>
<keyword evidence="3" id="KW-1185">Reference proteome</keyword>
<evidence type="ECO:0000256" key="1">
    <source>
        <dbReference type="SAM" id="Coils"/>
    </source>
</evidence>
<organism evidence="2 3">
    <name type="scientific">Chloropicon primus</name>
    <dbReference type="NCBI Taxonomy" id="1764295"/>
    <lineage>
        <taxon>Eukaryota</taxon>
        <taxon>Viridiplantae</taxon>
        <taxon>Chlorophyta</taxon>
        <taxon>Chloropicophyceae</taxon>
        <taxon>Chloropicales</taxon>
        <taxon>Chloropicaceae</taxon>
        <taxon>Chloropicon</taxon>
    </lineage>
</organism>
<name>A0A5B8MFD5_9CHLO</name>
<sequence length="594" mass="68001">MRSLPLQFEARYSELLCTIGGESELTVKRIAVSVAVLRELLSAKVIGPFQGFLQKLTGDILEAVYSNEVCTSPIASVANVDCLEKVPYFDIAARRSVEVDRLNEENSALRSKVTELEDEVSRLKALGQQKYQPNELESRVLELEYKLKMTSDDLNACKLDHSNLVVEKSRDLSRLEHEVESWKRNSTQVSNKLQDLEGKRRYLKHLHQKFTGLRTQTEGSGKKEAFDDFTKLTKQLCLLQNAVMDEYESLLEGTSTEKIPNLRHSFVGDISIVQKELHALMSALNSFPGKGEEIKELGLLQEHQYIESEVSAKSEHGDKVFNSERIWSRYRKYAEDVDSIPRYQRNFDLPKLSRLVRNILQAKYKAKESANPDDDTQDEFLEDFFYTYLEDIYGLKTTVVHVAFDILSSLKSHYNKEEATVRLFVGLMSGTIDDTLWMYVMQFRSITSIVPLANQIHFEKLLSSLYPGATVTSIDGIIQQYQSKYVQYTKKSVNEFLLRYILSGQELRIQKWQRVLTMKDPEQNGFLEQDAFEDVALSISPKIQRREAAKLFVSAAEHFQSTVLEIDRLAQMAAVLEVSLVVKSIKAEYELISS</sequence>
<feature type="coiled-coil region" evidence="1">
    <location>
        <begin position="165"/>
        <end position="199"/>
    </location>
</feature>
<protein>
    <submittedName>
        <fullName evidence="2">Uncharacterized protein</fullName>
    </submittedName>
</protein>
<proteinExistence type="predicted"/>
<feature type="coiled-coil region" evidence="1">
    <location>
        <begin position="99"/>
        <end position="126"/>
    </location>
</feature>
<evidence type="ECO:0000313" key="2">
    <source>
        <dbReference type="EMBL" id="QDZ19173.1"/>
    </source>
</evidence>
<evidence type="ECO:0000313" key="3">
    <source>
        <dbReference type="Proteomes" id="UP000316726"/>
    </source>
</evidence>
<dbReference type="AlphaFoldDB" id="A0A5B8MFD5"/>
<reference evidence="2 3" key="1">
    <citation type="submission" date="2018-07" db="EMBL/GenBank/DDBJ databases">
        <title>The complete nuclear genome of the prasinophyte Chloropicon primus (CCMP1205).</title>
        <authorList>
            <person name="Pombert J.-F."/>
            <person name="Otis C."/>
            <person name="Turmel M."/>
            <person name="Lemieux C."/>
        </authorList>
    </citation>
    <scope>NUCLEOTIDE SEQUENCE [LARGE SCALE GENOMIC DNA]</scope>
    <source>
        <strain evidence="2 3">CCMP1205</strain>
    </source>
</reference>
<keyword evidence="1" id="KW-0175">Coiled coil</keyword>
<dbReference type="EMBL" id="CP031035">
    <property type="protein sequence ID" value="QDZ19173.1"/>
    <property type="molecule type" value="Genomic_DNA"/>
</dbReference>
<dbReference type="Proteomes" id="UP000316726">
    <property type="component" value="Chromosome 2"/>
</dbReference>
<accession>A0A5B8MFD5</accession>